<gene>
    <name evidence="1" type="ORF">L6164_012067</name>
</gene>
<organism evidence="1 2">
    <name type="scientific">Bauhinia variegata</name>
    <name type="common">Purple orchid tree</name>
    <name type="synonym">Phanera variegata</name>
    <dbReference type="NCBI Taxonomy" id="167791"/>
    <lineage>
        <taxon>Eukaryota</taxon>
        <taxon>Viridiplantae</taxon>
        <taxon>Streptophyta</taxon>
        <taxon>Embryophyta</taxon>
        <taxon>Tracheophyta</taxon>
        <taxon>Spermatophyta</taxon>
        <taxon>Magnoliopsida</taxon>
        <taxon>eudicotyledons</taxon>
        <taxon>Gunneridae</taxon>
        <taxon>Pentapetalae</taxon>
        <taxon>rosids</taxon>
        <taxon>fabids</taxon>
        <taxon>Fabales</taxon>
        <taxon>Fabaceae</taxon>
        <taxon>Cercidoideae</taxon>
        <taxon>Cercideae</taxon>
        <taxon>Bauhiniinae</taxon>
        <taxon>Bauhinia</taxon>
    </lineage>
</organism>
<dbReference type="Proteomes" id="UP000828941">
    <property type="component" value="Chromosome 5"/>
</dbReference>
<proteinExistence type="predicted"/>
<evidence type="ECO:0000313" key="1">
    <source>
        <dbReference type="EMBL" id="KAI4344883.1"/>
    </source>
</evidence>
<comment type="caution">
    <text evidence="1">The sequence shown here is derived from an EMBL/GenBank/DDBJ whole genome shotgun (WGS) entry which is preliminary data.</text>
</comment>
<dbReference type="EMBL" id="CM039430">
    <property type="protein sequence ID" value="KAI4344883.1"/>
    <property type="molecule type" value="Genomic_DNA"/>
</dbReference>
<name>A0ACB9P8V8_BAUVA</name>
<accession>A0ACB9P8V8</accession>
<reference evidence="1 2" key="1">
    <citation type="journal article" date="2022" name="DNA Res.">
        <title>Chromosomal-level genome assembly of the orchid tree Bauhinia variegata (Leguminosae; Cercidoideae) supports the allotetraploid origin hypothesis of Bauhinia.</title>
        <authorList>
            <person name="Zhong Y."/>
            <person name="Chen Y."/>
            <person name="Zheng D."/>
            <person name="Pang J."/>
            <person name="Liu Y."/>
            <person name="Luo S."/>
            <person name="Meng S."/>
            <person name="Qian L."/>
            <person name="Wei D."/>
            <person name="Dai S."/>
            <person name="Zhou R."/>
        </authorList>
    </citation>
    <scope>NUCLEOTIDE SEQUENCE [LARGE SCALE GENOMIC DNA]</scope>
    <source>
        <strain evidence="1">BV-YZ2020</strain>
    </source>
</reference>
<evidence type="ECO:0000313" key="2">
    <source>
        <dbReference type="Proteomes" id="UP000828941"/>
    </source>
</evidence>
<protein>
    <submittedName>
        <fullName evidence="1">Uncharacterized protein</fullName>
    </submittedName>
</protein>
<keyword evidence="2" id="KW-1185">Reference proteome</keyword>
<sequence length="256" mass="28883">MLIREIGCRTVVSTQYEMAIGRSQEHNFDNDIKIFNFKSIVTATNNFLVANKLGQGGFGSIYKAWQLWNEDKVMELIDISLLDCCPTHEALRCVQLALLCEQDRAADRTSMLEIVSTLSNESALMPAPIKPTFYIDEEKEESNESEEKQNAFSINEGFGVGFSPFGVFVHSGFHPWGRHRPALFLLEGITQPKMGSLDEEEEIVVFKEENLKEETEECSKSLVGKVIALRQINPRTIEIVMMAVWGNPLGFRIKSA</sequence>